<feature type="compositionally biased region" description="Basic and acidic residues" evidence="1">
    <location>
        <begin position="23"/>
        <end position="37"/>
    </location>
</feature>
<dbReference type="Gramene" id="OMO79856">
    <property type="protein sequence ID" value="OMO79856"/>
    <property type="gene ID" value="CCACVL1_13377"/>
</dbReference>
<evidence type="ECO:0000313" key="3">
    <source>
        <dbReference type="Proteomes" id="UP000188268"/>
    </source>
</evidence>
<organism evidence="2 3">
    <name type="scientific">Corchorus capsularis</name>
    <name type="common">Jute</name>
    <dbReference type="NCBI Taxonomy" id="210143"/>
    <lineage>
        <taxon>Eukaryota</taxon>
        <taxon>Viridiplantae</taxon>
        <taxon>Streptophyta</taxon>
        <taxon>Embryophyta</taxon>
        <taxon>Tracheophyta</taxon>
        <taxon>Spermatophyta</taxon>
        <taxon>Magnoliopsida</taxon>
        <taxon>eudicotyledons</taxon>
        <taxon>Gunneridae</taxon>
        <taxon>Pentapetalae</taxon>
        <taxon>rosids</taxon>
        <taxon>malvids</taxon>
        <taxon>Malvales</taxon>
        <taxon>Malvaceae</taxon>
        <taxon>Grewioideae</taxon>
        <taxon>Apeibeae</taxon>
        <taxon>Corchorus</taxon>
    </lineage>
</organism>
<comment type="caution">
    <text evidence="2">The sequence shown here is derived from an EMBL/GenBank/DDBJ whole genome shotgun (WGS) entry which is preliminary data.</text>
</comment>
<sequence>MELTAEPWRAGPQGGGWRCSPTRAERGRGQRDSHLDPFKIATSNGGDSFSGPDIG</sequence>
<evidence type="ECO:0000313" key="2">
    <source>
        <dbReference type="EMBL" id="OMO79856.1"/>
    </source>
</evidence>
<dbReference type="AlphaFoldDB" id="A0A1R3IB73"/>
<reference evidence="2 3" key="1">
    <citation type="submission" date="2013-09" db="EMBL/GenBank/DDBJ databases">
        <title>Corchorus capsularis genome sequencing.</title>
        <authorList>
            <person name="Alam M."/>
            <person name="Haque M.S."/>
            <person name="Islam M.S."/>
            <person name="Emdad E.M."/>
            <person name="Islam M.M."/>
            <person name="Ahmed B."/>
            <person name="Halim A."/>
            <person name="Hossen Q.M.M."/>
            <person name="Hossain M.Z."/>
            <person name="Ahmed R."/>
            <person name="Khan M.M."/>
            <person name="Islam R."/>
            <person name="Rashid M.M."/>
            <person name="Khan S.A."/>
            <person name="Rahman M.S."/>
            <person name="Alam M."/>
        </authorList>
    </citation>
    <scope>NUCLEOTIDE SEQUENCE [LARGE SCALE GENOMIC DNA]</scope>
    <source>
        <strain evidence="3">cv. CVL-1</strain>
        <tissue evidence="2">Whole seedling</tissue>
    </source>
</reference>
<proteinExistence type="predicted"/>
<keyword evidence="3" id="KW-1185">Reference proteome</keyword>
<feature type="region of interest" description="Disordered" evidence="1">
    <location>
        <begin position="1"/>
        <end position="55"/>
    </location>
</feature>
<name>A0A1R3IB73_COCAP</name>
<dbReference type="Proteomes" id="UP000188268">
    <property type="component" value="Unassembled WGS sequence"/>
</dbReference>
<evidence type="ECO:0000256" key="1">
    <source>
        <dbReference type="SAM" id="MobiDB-lite"/>
    </source>
</evidence>
<accession>A0A1R3IB73</accession>
<protein>
    <submittedName>
        <fullName evidence="2">Uncharacterized protein</fullName>
    </submittedName>
</protein>
<gene>
    <name evidence="2" type="ORF">CCACVL1_13377</name>
</gene>
<dbReference type="EMBL" id="AWWV01010350">
    <property type="protein sequence ID" value="OMO79856.1"/>
    <property type="molecule type" value="Genomic_DNA"/>
</dbReference>